<dbReference type="GO" id="GO:0030896">
    <property type="term" value="C:checkpoint clamp complex"/>
    <property type="evidence" value="ECO:0007669"/>
    <property type="project" value="TreeGrafter"/>
</dbReference>
<evidence type="ECO:0000256" key="5">
    <source>
        <dbReference type="ARBA" id="ARBA00023242"/>
    </source>
</evidence>
<dbReference type="PANTHER" id="PTHR10870">
    <property type="entry name" value="CELL CYCLE CHECKPOINT PROTEIN RAD1"/>
    <property type="match status" value="1"/>
</dbReference>
<comment type="subcellular location">
    <subcellularLocation>
        <location evidence="1">Nucleus</location>
    </subcellularLocation>
</comment>
<evidence type="ECO:0000256" key="2">
    <source>
        <dbReference type="ARBA" id="ARBA00010991"/>
    </source>
</evidence>
<dbReference type="EMBL" id="ML996093">
    <property type="protein sequence ID" value="KAF2148364.1"/>
    <property type="molecule type" value="Genomic_DNA"/>
</dbReference>
<keyword evidence="7" id="KW-1185">Reference proteome</keyword>
<evidence type="ECO:0000313" key="6">
    <source>
        <dbReference type="EMBL" id="KAF2148364.1"/>
    </source>
</evidence>
<dbReference type="OrthoDB" id="337581at2759"/>
<dbReference type="Gene3D" id="3.70.10.10">
    <property type="match status" value="1"/>
</dbReference>
<name>A0A9P4MFX1_9PEZI</name>
<dbReference type="InterPro" id="IPR003021">
    <property type="entry name" value="Rad1_Rec1_Rad17"/>
</dbReference>
<dbReference type="AlphaFoldDB" id="A0A9P4MFX1"/>
<comment type="similarity">
    <text evidence="2">Belongs to the rad1 family.</text>
</comment>
<protein>
    <submittedName>
        <fullName evidence="6">Uncharacterized protein</fullName>
    </submittedName>
</protein>
<keyword evidence="3" id="KW-0227">DNA damage</keyword>
<evidence type="ECO:0000256" key="4">
    <source>
        <dbReference type="ARBA" id="ARBA00023204"/>
    </source>
</evidence>
<dbReference type="PANTHER" id="PTHR10870:SF0">
    <property type="entry name" value="CELL CYCLE CHECKPOINT PROTEIN RAD1"/>
    <property type="match status" value="1"/>
</dbReference>
<proteinExistence type="inferred from homology"/>
<evidence type="ECO:0000313" key="7">
    <source>
        <dbReference type="Proteomes" id="UP000799439"/>
    </source>
</evidence>
<reference evidence="6" key="1">
    <citation type="journal article" date="2020" name="Stud. Mycol.">
        <title>101 Dothideomycetes genomes: a test case for predicting lifestyles and emergence of pathogens.</title>
        <authorList>
            <person name="Haridas S."/>
            <person name="Albert R."/>
            <person name="Binder M."/>
            <person name="Bloem J."/>
            <person name="Labutti K."/>
            <person name="Salamov A."/>
            <person name="Andreopoulos B."/>
            <person name="Baker S."/>
            <person name="Barry K."/>
            <person name="Bills G."/>
            <person name="Bluhm B."/>
            <person name="Cannon C."/>
            <person name="Castanera R."/>
            <person name="Culley D."/>
            <person name="Daum C."/>
            <person name="Ezra D."/>
            <person name="Gonzalez J."/>
            <person name="Henrissat B."/>
            <person name="Kuo A."/>
            <person name="Liang C."/>
            <person name="Lipzen A."/>
            <person name="Lutzoni F."/>
            <person name="Magnuson J."/>
            <person name="Mondo S."/>
            <person name="Nolan M."/>
            <person name="Ohm R."/>
            <person name="Pangilinan J."/>
            <person name="Park H.-J."/>
            <person name="Ramirez L."/>
            <person name="Alfaro M."/>
            <person name="Sun H."/>
            <person name="Tritt A."/>
            <person name="Yoshinaga Y."/>
            <person name="Zwiers L.-H."/>
            <person name="Turgeon B."/>
            <person name="Goodwin S."/>
            <person name="Spatafora J."/>
            <person name="Crous P."/>
            <person name="Grigoriev I."/>
        </authorList>
    </citation>
    <scope>NUCLEOTIDE SEQUENCE</scope>
    <source>
        <strain evidence="6">CBS 260.36</strain>
    </source>
</reference>
<sequence length="341" mass="36278">MTDGGAPLFTAVASSPRQLHHLLNTISFAPRVQVRITSEGIRFAAAETGVLEASIFLSRPLFLTYRLSSPPTTSPTSSPPTTIFTLPLPPLLSTLQILASASAPDVPLRSSSSEPYSSLSHRLARHANAFSASVLGTQGQCRIVYRADSARLELSVPETGGVRTGSSLTTYLEDEGREEIPFDREGVRCKAILPASVLGDAVGDIAALGPPEVFVVEGGGEEKWLVLRGEGGAGGECRVEFGEEEGGGRTKLLETWQCAGRVVGRYAFGTVRKALVAMRAGTKVSLRIDGQGVLSLQFLVEVGEGGEEKGREEVAFVDFRIVPLFDGAEEGEEEGSEDEED</sequence>
<gene>
    <name evidence="6" type="ORF">K461DRAFT_297789</name>
</gene>
<keyword evidence="4" id="KW-0234">DNA repair</keyword>
<accession>A0A9P4MFX1</accession>
<evidence type="ECO:0000256" key="3">
    <source>
        <dbReference type="ARBA" id="ARBA00022763"/>
    </source>
</evidence>
<dbReference type="GO" id="GO:0006281">
    <property type="term" value="P:DNA repair"/>
    <property type="evidence" value="ECO:0007669"/>
    <property type="project" value="UniProtKB-KW"/>
</dbReference>
<keyword evidence="5" id="KW-0539">Nucleus</keyword>
<comment type="caution">
    <text evidence="6">The sequence shown here is derived from an EMBL/GenBank/DDBJ whole genome shotgun (WGS) entry which is preliminary data.</text>
</comment>
<evidence type="ECO:0000256" key="1">
    <source>
        <dbReference type="ARBA" id="ARBA00004123"/>
    </source>
</evidence>
<organism evidence="6 7">
    <name type="scientific">Myriangium duriaei CBS 260.36</name>
    <dbReference type="NCBI Taxonomy" id="1168546"/>
    <lineage>
        <taxon>Eukaryota</taxon>
        <taxon>Fungi</taxon>
        <taxon>Dikarya</taxon>
        <taxon>Ascomycota</taxon>
        <taxon>Pezizomycotina</taxon>
        <taxon>Dothideomycetes</taxon>
        <taxon>Dothideomycetidae</taxon>
        <taxon>Myriangiales</taxon>
        <taxon>Myriangiaceae</taxon>
        <taxon>Myriangium</taxon>
    </lineage>
</organism>
<dbReference type="GO" id="GO:0000077">
    <property type="term" value="P:DNA damage checkpoint signaling"/>
    <property type="evidence" value="ECO:0007669"/>
    <property type="project" value="InterPro"/>
</dbReference>
<dbReference type="PRINTS" id="PR01245">
    <property type="entry name" value="RAD1REC1"/>
</dbReference>
<dbReference type="Proteomes" id="UP000799439">
    <property type="component" value="Unassembled WGS sequence"/>
</dbReference>
<dbReference type="Pfam" id="PF02144">
    <property type="entry name" value="Rad1"/>
    <property type="match status" value="1"/>
</dbReference>